<proteinExistence type="predicted"/>
<sequence>MKFLVRLHEGVGPEVAVGPSSKSVPRCCAAVGPLDLVMTYGLSVGGSPVVDLAVSDHFCVFFNITSFNQRGPLWER</sequence>
<reference evidence="1 2" key="1">
    <citation type="submission" date="2019-04" db="EMBL/GenBank/DDBJ databases">
        <title>Chromosome genome assembly for Takifugu flavidus.</title>
        <authorList>
            <person name="Xiao S."/>
        </authorList>
    </citation>
    <scope>NUCLEOTIDE SEQUENCE [LARGE SCALE GENOMIC DNA]</scope>
    <source>
        <strain evidence="1">HTHZ2018</strain>
        <tissue evidence="1">Muscle</tissue>
    </source>
</reference>
<comment type="caution">
    <text evidence="1">The sequence shown here is derived from an EMBL/GenBank/DDBJ whole genome shotgun (WGS) entry which is preliminary data.</text>
</comment>
<evidence type="ECO:0000313" key="2">
    <source>
        <dbReference type="Proteomes" id="UP000324091"/>
    </source>
</evidence>
<organism evidence="1 2">
    <name type="scientific">Takifugu flavidus</name>
    <name type="common">sansaifugu</name>
    <dbReference type="NCBI Taxonomy" id="433684"/>
    <lineage>
        <taxon>Eukaryota</taxon>
        <taxon>Metazoa</taxon>
        <taxon>Chordata</taxon>
        <taxon>Craniata</taxon>
        <taxon>Vertebrata</taxon>
        <taxon>Euteleostomi</taxon>
        <taxon>Actinopterygii</taxon>
        <taxon>Neopterygii</taxon>
        <taxon>Teleostei</taxon>
        <taxon>Neoteleostei</taxon>
        <taxon>Acanthomorphata</taxon>
        <taxon>Eupercaria</taxon>
        <taxon>Tetraodontiformes</taxon>
        <taxon>Tetradontoidea</taxon>
        <taxon>Tetraodontidae</taxon>
        <taxon>Takifugu</taxon>
    </lineage>
</organism>
<dbReference type="Proteomes" id="UP000324091">
    <property type="component" value="Chromosome 4"/>
</dbReference>
<keyword evidence="2" id="KW-1185">Reference proteome</keyword>
<name>A0A5C6N6K1_9TELE</name>
<dbReference type="EMBL" id="RHFK02000017">
    <property type="protein sequence ID" value="TWW61430.1"/>
    <property type="molecule type" value="Genomic_DNA"/>
</dbReference>
<dbReference type="AlphaFoldDB" id="A0A5C6N6K1"/>
<gene>
    <name evidence="1" type="ORF">D4764_04G0000760</name>
</gene>
<evidence type="ECO:0000313" key="1">
    <source>
        <dbReference type="EMBL" id="TWW61430.1"/>
    </source>
</evidence>
<protein>
    <submittedName>
        <fullName evidence="1">Uncharacterized protein</fullName>
    </submittedName>
</protein>
<accession>A0A5C6N6K1</accession>